<dbReference type="PANTHER" id="PTHR44051">
    <property type="entry name" value="GLUTATHIONE S-TRANSFERASE-RELATED"/>
    <property type="match status" value="1"/>
</dbReference>
<dbReference type="InterPro" id="IPR004045">
    <property type="entry name" value="Glutathione_S-Trfase_N"/>
</dbReference>
<evidence type="ECO:0000313" key="5">
    <source>
        <dbReference type="EMBL" id="KAF2489866.1"/>
    </source>
</evidence>
<comment type="similarity">
    <text evidence="1 2">Belongs to the GST superfamily.</text>
</comment>
<dbReference type="Pfam" id="PF02798">
    <property type="entry name" value="GST_N"/>
    <property type="match status" value="1"/>
</dbReference>
<organism evidence="5 6">
    <name type="scientific">Lophium mytilinum</name>
    <dbReference type="NCBI Taxonomy" id="390894"/>
    <lineage>
        <taxon>Eukaryota</taxon>
        <taxon>Fungi</taxon>
        <taxon>Dikarya</taxon>
        <taxon>Ascomycota</taxon>
        <taxon>Pezizomycotina</taxon>
        <taxon>Dothideomycetes</taxon>
        <taxon>Pleosporomycetidae</taxon>
        <taxon>Mytilinidiales</taxon>
        <taxon>Mytilinidiaceae</taxon>
        <taxon>Lophium</taxon>
    </lineage>
</organism>
<evidence type="ECO:0000259" key="4">
    <source>
        <dbReference type="PROSITE" id="PS50405"/>
    </source>
</evidence>
<dbReference type="InterPro" id="IPR036282">
    <property type="entry name" value="Glutathione-S-Trfase_C_sf"/>
</dbReference>
<evidence type="ECO:0000313" key="6">
    <source>
        <dbReference type="Proteomes" id="UP000799750"/>
    </source>
</evidence>
<evidence type="ECO:0000256" key="1">
    <source>
        <dbReference type="ARBA" id="ARBA00007409"/>
    </source>
</evidence>
<dbReference type="AlphaFoldDB" id="A0A6A6QCX5"/>
<evidence type="ECO:0000259" key="3">
    <source>
        <dbReference type="PROSITE" id="PS50404"/>
    </source>
</evidence>
<dbReference type="SUPFAM" id="SSF52833">
    <property type="entry name" value="Thioredoxin-like"/>
    <property type="match status" value="1"/>
</dbReference>
<dbReference type="PROSITE" id="PS50404">
    <property type="entry name" value="GST_NTER"/>
    <property type="match status" value="1"/>
</dbReference>
<dbReference type="SFLD" id="SFLDS00019">
    <property type="entry name" value="Glutathione_Transferase_(cytos"/>
    <property type="match status" value="1"/>
</dbReference>
<dbReference type="EMBL" id="MU004198">
    <property type="protein sequence ID" value="KAF2489866.1"/>
    <property type="molecule type" value="Genomic_DNA"/>
</dbReference>
<dbReference type="PANTHER" id="PTHR44051:SF3">
    <property type="entry name" value="TRANSCRIPTIONAL REGULATOR URE2"/>
    <property type="match status" value="1"/>
</dbReference>
<dbReference type="SFLD" id="SFLDG00358">
    <property type="entry name" value="Main_(cytGST)"/>
    <property type="match status" value="1"/>
</dbReference>
<dbReference type="Proteomes" id="UP000799750">
    <property type="component" value="Unassembled WGS sequence"/>
</dbReference>
<protein>
    <submittedName>
        <fullName evidence="5">Glutathione S-transferase</fullName>
    </submittedName>
</protein>
<gene>
    <name evidence="5" type="ORF">BU16DRAFT_166218</name>
</gene>
<dbReference type="CDD" id="cd03048">
    <property type="entry name" value="GST_N_Ure2p_like"/>
    <property type="match status" value="1"/>
</dbReference>
<dbReference type="Pfam" id="PF00043">
    <property type="entry name" value="GST_C"/>
    <property type="match status" value="1"/>
</dbReference>
<feature type="domain" description="GST N-terminal" evidence="3">
    <location>
        <begin position="3"/>
        <end position="84"/>
    </location>
</feature>
<name>A0A6A6QCX5_9PEZI</name>
<dbReference type="OrthoDB" id="422574at2759"/>
<accession>A0A6A6QCX5</accession>
<dbReference type="InterPro" id="IPR036249">
    <property type="entry name" value="Thioredoxin-like_sf"/>
</dbReference>
<dbReference type="PROSITE" id="PS50405">
    <property type="entry name" value="GST_CTER"/>
    <property type="match status" value="1"/>
</dbReference>
<feature type="domain" description="GST C-terminal" evidence="4">
    <location>
        <begin position="90"/>
        <end position="217"/>
    </location>
</feature>
<reference evidence="5" key="1">
    <citation type="journal article" date="2020" name="Stud. Mycol.">
        <title>101 Dothideomycetes genomes: a test case for predicting lifestyles and emergence of pathogens.</title>
        <authorList>
            <person name="Haridas S."/>
            <person name="Albert R."/>
            <person name="Binder M."/>
            <person name="Bloem J."/>
            <person name="Labutti K."/>
            <person name="Salamov A."/>
            <person name="Andreopoulos B."/>
            <person name="Baker S."/>
            <person name="Barry K."/>
            <person name="Bills G."/>
            <person name="Bluhm B."/>
            <person name="Cannon C."/>
            <person name="Castanera R."/>
            <person name="Culley D."/>
            <person name="Daum C."/>
            <person name="Ezra D."/>
            <person name="Gonzalez J."/>
            <person name="Henrissat B."/>
            <person name="Kuo A."/>
            <person name="Liang C."/>
            <person name="Lipzen A."/>
            <person name="Lutzoni F."/>
            <person name="Magnuson J."/>
            <person name="Mondo S."/>
            <person name="Nolan M."/>
            <person name="Ohm R."/>
            <person name="Pangilinan J."/>
            <person name="Park H.-J."/>
            <person name="Ramirez L."/>
            <person name="Alfaro M."/>
            <person name="Sun H."/>
            <person name="Tritt A."/>
            <person name="Yoshinaga Y."/>
            <person name="Zwiers L.-H."/>
            <person name="Turgeon B."/>
            <person name="Goodwin S."/>
            <person name="Spatafora J."/>
            <person name="Crous P."/>
            <person name="Grigoriev I."/>
        </authorList>
    </citation>
    <scope>NUCLEOTIDE SEQUENCE</scope>
    <source>
        <strain evidence="5">CBS 269.34</strain>
    </source>
</reference>
<dbReference type="InterPro" id="IPR040079">
    <property type="entry name" value="Glutathione_S-Trfase"/>
</dbReference>
<dbReference type="Gene3D" id="1.20.1050.10">
    <property type="match status" value="1"/>
</dbReference>
<keyword evidence="6" id="KW-1185">Reference proteome</keyword>
<dbReference type="InterPro" id="IPR010987">
    <property type="entry name" value="Glutathione-S-Trfase_C-like"/>
</dbReference>
<proteinExistence type="inferred from homology"/>
<dbReference type="InterPro" id="IPR004046">
    <property type="entry name" value="GST_C"/>
</dbReference>
<dbReference type="SUPFAM" id="SSF47616">
    <property type="entry name" value="GST C-terminal domain-like"/>
    <property type="match status" value="1"/>
</dbReference>
<keyword evidence="5" id="KW-0808">Transferase</keyword>
<sequence length="224" mass="25442">MAKPITLYSFAPGPNPWIVAIILEEYDTPYETIFMSREDIHQESYELKNPNRKVPTIEDPNTGITLFESGAIIQYLIDTYDKTNKLVHTTLPQKYLTLSWLSLQMSAQGPYFWQAAYFACFHPEKSVAAAIDRYVTEMKRIVGVIDRHLKRAGTQYLVGDKCTFADLAFVMWDQIMPLLVGEWDFKTEAPDFAAWNKGLVARAVRKVLADKERATSADHAAPAS</sequence>
<dbReference type="GO" id="GO:0016740">
    <property type="term" value="F:transferase activity"/>
    <property type="evidence" value="ECO:0007669"/>
    <property type="project" value="UniProtKB-KW"/>
</dbReference>
<dbReference type="Gene3D" id="3.40.30.10">
    <property type="entry name" value="Glutaredoxin"/>
    <property type="match status" value="1"/>
</dbReference>
<evidence type="ECO:0000256" key="2">
    <source>
        <dbReference type="RuleBase" id="RU003494"/>
    </source>
</evidence>